<comment type="subunit">
    <text evidence="13">F-type ATPases have 2 components, F(1) - the catalytic core - and F(0) - the membrane proton channel. F(1) has five subunits: alpha(3), beta(3), gamma(1), delta(1), epsilon(1). F(0) has three main subunits: a(1), b(2) and c(10-14). The alpha and beta chains form an alternating ring which encloses part of the gamma chain. F(1) is attached to F(0) by a central stalk formed by the gamma and epsilon chains, while a peripheral stalk is formed by the delta and b chains.</text>
</comment>
<dbReference type="CDD" id="cd06503">
    <property type="entry name" value="ATP-synt_Fo_b"/>
    <property type="match status" value="1"/>
</dbReference>
<dbReference type="InterPro" id="IPR002146">
    <property type="entry name" value="ATP_synth_b/b'su_bac/chlpt"/>
</dbReference>
<evidence type="ECO:0000256" key="10">
    <source>
        <dbReference type="ARBA" id="ARBA00025198"/>
    </source>
</evidence>
<sequence>MLIDWFTVSAQVVNFLILVWLLKRFLYRPILDAIDAREQRIATKIADAEAKDREAQKQQQAYRLKNEAFEQQRNTQINQMQAAVNAERERLLDAARKDSEVLRKRLVQAQRDEQLTLNEELRCRTQKEVFAIARKALCDLAGTALEQRMTEIFIARLRELDAGEITRLKSTFNDALRIQTAFKLSAQQQTDIEEQLAEVFGKQKSVEFVIAADLISGIEISANGRKIAWSITDYLGALERSVDELLKPRSEVASADPENSGLARTKTKEGDSDEH</sequence>
<keyword evidence="5 13" id="KW-0375">Hydrogen ion transport</keyword>
<keyword evidence="14" id="KW-0175">Coiled coil</keyword>
<keyword evidence="13" id="KW-1003">Cell membrane</keyword>
<comment type="function">
    <text evidence="10 13">F(1)F(0) ATP synthase produces ATP from ADP in the presence of a proton or sodium gradient. F-type ATPases consist of two structural domains, F(1) containing the extramembraneous catalytic core and F(0) containing the membrane proton channel, linked together by a central stalk and a peripheral stalk. During catalysis, ATP synthesis in the catalytic domain of F(1) is coupled via a rotary mechanism of the central stalk subunits to proton translocation.</text>
</comment>
<dbReference type="Proteomes" id="UP001059950">
    <property type="component" value="Chromosome"/>
</dbReference>
<evidence type="ECO:0000256" key="3">
    <source>
        <dbReference type="ARBA" id="ARBA00022547"/>
    </source>
</evidence>
<dbReference type="EMBL" id="CP073344">
    <property type="protein sequence ID" value="UTW02560.1"/>
    <property type="molecule type" value="Genomic_DNA"/>
</dbReference>
<comment type="subcellular location">
    <subcellularLocation>
        <location evidence="13">Cell membrane</location>
        <topology evidence="13">Single-pass membrane protein</topology>
    </subcellularLocation>
    <subcellularLocation>
        <location evidence="12">Endomembrane system</location>
        <topology evidence="12">Single-pass membrane protein</topology>
    </subcellularLocation>
</comment>
<keyword evidence="7 13" id="KW-0406">Ion transport</keyword>
<feature type="compositionally biased region" description="Basic and acidic residues" evidence="15">
    <location>
        <begin position="266"/>
        <end position="275"/>
    </location>
</feature>
<evidence type="ECO:0000256" key="6">
    <source>
        <dbReference type="ARBA" id="ARBA00022989"/>
    </source>
</evidence>
<keyword evidence="3 13" id="KW-0138">CF(0)</keyword>
<dbReference type="NCBIfam" id="TIGR03321">
    <property type="entry name" value="alt_F1F0_F0_B"/>
    <property type="match status" value="1"/>
</dbReference>
<evidence type="ECO:0000256" key="5">
    <source>
        <dbReference type="ARBA" id="ARBA00022781"/>
    </source>
</evidence>
<evidence type="ECO:0000256" key="11">
    <source>
        <dbReference type="ARBA" id="ARBA00025614"/>
    </source>
</evidence>
<evidence type="ECO:0000256" key="12">
    <source>
        <dbReference type="ARBA" id="ARBA00037847"/>
    </source>
</evidence>
<name>A0ABY5GRN4_9GAMM</name>
<evidence type="ECO:0000313" key="16">
    <source>
        <dbReference type="EMBL" id="UTW02560.1"/>
    </source>
</evidence>
<dbReference type="PANTHER" id="PTHR33445:SF2">
    <property type="entry name" value="ATP SYNTHASE SUBUNIT B', CHLOROPLASTIC"/>
    <property type="match status" value="1"/>
</dbReference>
<evidence type="ECO:0000256" key="2">
    <source>
        <dbReference type="ARBA" id="ARBA00022448"/>
    </source>
</evidence>
<feature type="region of interest" description="Disordered" evidence="15">
    <location>
        <begin position="249"/>
        <end position="275"/>
    </location>
</feature>
<keyword evidence="2 13" id="KW-0813">Transport</keyword>
<evidence type="ECO:0000256" key="14">
    <source>
        <dbReference type="SAM" id="Coils"/>
    </source>
</evidence>
<evidence type="ECO:0000256" key="8">
    <source>
        <dbReference type="ARBA" id="ARBA00023136"/>
    </source>
</evidence>
<evidence type="ECO:0000256" key="9">
    <source>
        <dbReference type="ARBA" id="ARBA00023310"/>
    </source>
</evidence>
<dbReference type="PANTHER" id="PTHR33445">
    <property type="entry name" value="ATP SYNTHASE SUBUNIT B', CHLOROPLASTIC"/>
    <property type="match status" value="1"/>
</dbReference>
<keyword evidence="9 13" id="KW-0066">ATP synthesis</keyword>
<evidence type="ECO:0000256" key="15">
    <source>
        <dbReference type="SAM" id="MobiDB-lite"/>
    </source>
</evidence>
<evidence type="ECO:0000256" key="4">
    <source>
        <dbReference type="ARBA" id="ARBA00022692"/>
    </source>
</evidence>
<keyword evidence="6 13" id="KW-1133">Transmembrane helix</keyword>
<comment type="function">
    <text evidence="11">Component of the F(0) channel, it forms part of the peripheral stalk, linking F(1) to F(0). The b'-subunit is a diverged and duplicated form of b found in plants and photosynthetic bacteria.</text>
</comment>
<feature type="coiled-coil region" evidence="14">
    <location>
        <begin position="77"/>
        <end position="112"/>
    </location>
</feature>
<dbReference type="HAMAP" id="MF_01398">
    <property type="entry name" value="ATP_synth_b_bprime"/>
    <property type="match status" value="1"/>
</dbReference>
<dbReference type="InterPro" id="IPR000711">
    <property type="entry name" value="ATPase_OSCP/dsu"/>
</dbReference>
<keyword evidence="4 13" id="KW-0812">Transmembrane</keyword>
<protein>
    <recommendedName>
        <fullName evidence="13">ATP synthase subunit b</fullName>
    </recommendedName>
    <alternativeName>
        <fullName evidence="13">ATP synthase F(0) sector subunit b</fullName>
    </alternativeName>
    <alternativeName>
        <fullName evidence="13">ATPase subunit I</fullName>
    </alternativeName>
    <alternativeName>
        <fullName evidence="13">F-type ATPase subunit b</fullName>
        <shortName evidence="13">F-ATPase subunit b</shortName>
    </alternativeName>
</protein>
<keyword evidence="17" id="KW-1185">Reference proteome</keyword>
<proteinExistence type="inferred from homology"/>
<evidence type="ECO:0000256" key="7">
    <source>
        <dbReference type="ARBA" id="ARBA00023065"/>
    </source>
</evidence>
<evidence type="ECO:0000256" key="13">
    <source>
        <dbReference type="HAMAP-Rule" id="MF_01398"/>
    </source>
</evidence>
<dbReference type="Pfam" id="PF00430">
    <property type="entry name" value="ATP-synt_B"/>
    <property type="match status" value="1"/>
</dbReference>
<accession>A0ABY5GRN4</accession>
<dbReference type="InterPro" id="IPR050059">
    <property type="entry name" value="ATP_synthase_B_chain"/>
</dbReference>
<keyword evidence="8 13" id="KW-0472">Membrane</keyword>
<feature type="transmembrane region" description="Helical" evidence="13">
    <location>
        <begin position="6"/>
        <end position="22"/>
    </location>
</feature>
<gene>
    <name evidence="13" type="primary">atpF</name>
    <name evidence="16" type="ORF">KDX31_14550</name>
</gene>
<comment type="similarity">
    <text evidence="1 13">Belongs to the ATPase B chain family.</text>
</comment>
<reference evidence="16" key="1">
    <citation type="submission" date="2021-04" db="EMBL/GenBank/DDBJ databases">
        <title>Oceanospirillales bacteria with DddD are important DMSP degraders in coastal seawater.</title>
        <authorList>
            <person name="Liu J."/>
        </authorList>
    </citation>
    <scope>NUCLEOTIDE SEQUENCE</scope>
    <source>
        <strain evidence="16">GY6</strain>
    </source>
</reference>
<dbReference type="Pfam" id="PF00213">
    <property type="entry name" value="OSCP"/>
    <property type="match status" value="1"/>
</dbReference>
<evidence type="ECO:0000256" key="1">
    <source>
        <dbReference type="ARBA" id="ARBA00005513"/>
    </source>
</evidence>
<organism evidence="16 17">
    <name type="scientific">Amphritea atlantica</name>
    <dbReference type="NCBI Taxonomy" id="355243"/>
    <lineage>
        <taxon>Bacteria</taxon>
        <taxon>Pseudomonadati</taxon>
        <taxon>Pseudomonadota</taxon>
        <taxon>Gammaproteobacteria</taxon>
        <taxon>Oceanospirillales</taxon>
        <taxon>Oceanospirillaceae</taxon>
        <taxon>Amphritea</taxon>
    </lineage>
</organism>
<evidence type="ECO:0000313" key="17">
    <source>
        <dbReference type="Proteomes" id="UP001059950"/>
    </source>
</evidence>
<dbReference type="InterPro" id="IPR017707">
    <property type="entry name" value="Alt_ATP_synth_F0_bsu"/>
</dbReference>